<protein>
    <submittedName>
        <fullName evidence="2">Trimethylamine dehydrogenase</fullName>
        <ecNumber evidence="2">1.5.8.2</ecNumber>
    </submittedName>
</protein>
<dbReference type="EC" id="1.5.8.2" evidence="2"/>
<dbReference type="HOGENOM" id="CLU_108446_0_0_5"/>
<dbReference type="SUPFAM" id="SSF51905">
    <property type="entry name" value="FAD/NAD(P)-binding domain"/>
    <property type="match status" value="1"/>
</dbReference>
<dbReference type="Proteomes" id="UP000007029">
    <property type="component" value="Chromosome"/>
</dbReference>
<name>Q160L1_ROSDO</name>
<dbReference type="InterPro" id="IPR036188">
    <property type="entry name" value="FAD/NAD-bd_sf"/>
</dbReference>
<dbReference type="Pfam" id="PF22620">
    <property type="entry name" value="OYE-like_second_a-b"/>
    <property type="match status" value="1"/>
</dbReference>
<dbReference type="EMBL" id="CP000362">
    <property type="protein sequence ID" value="ABG33582.1"/>
    <property type="molecule type" value="Genomic_DNA"/>
</dbReference>
<dbReference type="STRING" id="375451.RD1_4142"/>
<organism evidence="2 3">
    <name type="scientific">Roseobacter denitrificans (strain ATCC 33942 / OCh 114)</name>
    <name type="common">Erythrobacter sp. (strain OCh 114)</name>
    <name type="synonym">Roseobacter denitrificans</name>
    <dbReference type="NCBI Taxonomy" id="375451"/>
    <lineage>
        <taxon>Bacteria</taxon>
        <taxon>Pseudomonadati</taxon>
        <taxon>Pseudomonadota</taxon>
        <taxon>Alphaproteobacteria</taxon>
        <taxon>Rhodobacterales</taxon>
        <taxon>Roseobacteraceae</taxon>
        <taxon>Roseobacter</taxon>
    </lineage>
</organism>
<dbReference type="KEGG" id="rde:RD1_4142"/>
<evidence type="ECO:0000313" key="3">
    <source>
        <dbReference type="Proteomes" id="UP000007029"/>
    </source>
</evidence>
<dbReference type="eggNOG" id="COG0446">
    <property type="taxonomic scope" value="Bacteria"/>
</dbReference>
<accession>Q160L1</accession>
<dbReference type="AlphaFoldDB" id="Q160L1"/>
<dbReference type="Gene3D" id="3.50.50.60">
    <property type="entry name" value="FAD/NAD(P)-binding domain"/>
    <property type="match status" value="1"/>
</dbReference>
<gene>
    <name evidence="2" type="primary">tmd</name>
    <name evidence="2" type="ordered locus">RD1_4142</name>
</gene>
<reference evidence="2 3" key="1">
    <citation type="journal article" date="2007" name="J. Bacteriol.">
        <title>The complete genome sequence of Roseobacter denitrificans reveals a mixotrophic rather than photosynthetic metabolism.</title>
        <authorList>
            <person name="Swingley W.D."/>
            <person name="Sadekar S."/>
            <person name="Mastrian S.D."/>
            <person name="Matthies H.J."/>
            <person name="Hao J."/>
            <person name="Ramos H."/>
            <person name="Acharya C.R."/>
            <person name="Conrad A.L."/>
            <person name="Taylor H.L."/>
            <person name="Dejesa L.C."/>
            <person name="Shah M.K."/>
            <person name="O'huallachain M.E."/>
            <person name="Lince M.T."/>
            <person name="Blankenship R.E."/>
            <person name="Beatty J.T."/>
            <person name="Touchman J.W."/>
        </authorList>
    </citation>
    <scope>NUCLEOTIDE SEQUENCE [LARGE SCALE GENOMIC DNA]</scope>
    <source>
        <strain evidence="3">ATCC 33942 / OCh 114</strain>
    </source>
</reference>
<keyword evidence="2" id="KW-0560">Oxidoreductase</keyword>
<dbReference type="GO" id="GO:0050470">
    <property type="term" value="F:trimethylamine dehydrogenase activity"/>
    <property type="evidence" value="ECO:0007669"/>
    <property type="project" value="UniProtKB-EC"/>
</dbReference>
<feature type="domain" description="TMADH/DMDH/HD second alpha/beta" evidence="1">
    <location>
        <begin position="11"/>
        <end position="106"/>
    </location>
</feature>
<keyword evidence="3" id="KW-1185">Reference proteome</keyword>
<proteinExistence type="predicted"/>
<evidence type="ECO:0000313" key="2">
    <source>
        <dbReference type="EMBL" id="ABG33582.1"/>
    </source>
</evidence>
<evidence type="ECO:0000259" key="1">
    <source>
        <dbReference type="Pfam" id="PF22620"/>
    </source>
</evidence>
<sequence length="193" mass="21075">MPLDAGMPLYTPDDIMRGTKPGGKVVIYDDDHYYMGGVLAELLVQEGCDVTIITPSAYLSDWTVNTLEQHAIHKKLAGMGVEIILNHGVAEIAQDHVKANCVYTDAIRNCACEAVVMVASKLENNGVYLDLKSREDEWADAGIKSVKLIGDANAPGPIAWATYAGHRYARELDGDDIGDALPFRREITELARD</sequence>
<dbReference type="InterPro" id="IPR054428">
    <property type="entry name" value="TMADH/DMDH/HD_second_a-b"/>
</dbReference>